<gene>
    <name evidence="1" type="ORF">S03H2_65831</name>
</gene>
<dbReference type="EMBL" id="BARU01042919">
    <property type="protein sequence ID" value="GAH76814.1"/>
    <property type="molecule type" value="Genomic_DNA"/>
</dbReference>
<organism evidence="1">
    <name type="scientific">marine sediment metagenome</name>
    <dbReference type="NCBI Taxonomy" id="412755"/>
    <lineage>
        <taxon>unclassified sequences</taxon>
        <taxon>metagenomes</taxon>
        <taxon>ecological metagenomes</taxon>
    </lineage>
</organism>
<feature type="non-terminal residue" evidence="1">
    <location>
        <position position="1"/>
    </location>
</feature>
<name>X1JEP1_9ZZZZ</name>
<evidence type="ECO:0000313" key="1">
    <source>
        <dbReference type="EMBL" id="GAH76814.1"/>
    </source>
</evidence>
<feature type="non-terminal residue" evidence="1">
    <location>
        <position position="199"/>
    </location>
</feature>
<accession>X1JEP1</accession>
<protein>
    <submittedName>
        <fullName evidence="1">Uncharacterized protein</fullName>
    </submittedName>
</protein>
<sequence length="199" mass="22911">LTTMQAQTLFRRGLITDAELLTKLSQIGWSPDDRLLVQELGWSIPNAMLLVQGDLQQARSRDEILRDISIADINPKYSQQYLDAILTKPASTDLVAYELRKDPKLTNLARNLTKIGIHPDYLDVYQTLAYQIPPIADIITMAVREAFTPEIAERFGQYQDYPKPLEEWAEKKGLSREWSERYWAAHWSLPSPSQVSRCY</sequence>
<reference evidence="1" key="1">
    <citation type="journal article" date="2014" name="Front. Microbiol.">
        <title>High frequency of phylogenetically diverse reductive dehalogenase-homologous genes in deep subseafloor sedimentary metagenomes.</title>
        <authorList>
            <person name="Kawai M."/>
            <person name="Futagami T."/>
            <person name="Toyoda A."/>
            <person name="Takaki Y."/>
            <person name="Nishi S."/>
            <person name="Hori S."/>
            <person name="Arai W."/>
            <person name="Tsubouchi T."/>
            <person name="Morono Y."/>
            <person name="Uchiyama I."/>
            <person name="Ito T."/>
            <person name="Fujiyama A."/>
            <person name="Inagaki F."/>
            <person name="Takami H."/>
        </authorList>
    </citation>
    <scope>NUCLEOTIDE SEQUENCE</scope>
    <source>
        <strain evidence="1">Expedition CK06-06</strain>
    </source>
</reference>
<dbReference type="AlphaFoldDB" id="X1JEP1"/>
<comment type="caution">
    <text evidence="1">The sequence shown here is derived from an EMBL/GenBank/DDBJ whole genome shotgun (WGS) entry which is preliminary data.</text>
</comment>
<proteinExistence type="predicted"/>